<keyword evidence="1" id="KW-0677">Repeat</keyword>
<evidence type="ECO:0000313" key="5">
    <source>
        <dbReference type="Proteomes" id="UP000663720"/>
    </source>
</evidence>
<dbReference type="RefSeq" id="WP_207689173.1">
    <property type="nucleotide sequence ID" value="NZ_CP061799.1"/>
</dbReference>
<protein>
    <submittedName>
        <fullName evidence="4">Tetratricopeptide repeat-containing protein</fullName>
    </submittedName>
</protein>
<keyword evidence="2 3" id="KW-0802">TPR repeat</keyword>
<dbReference type="SMART" id="SM00028">
    <property type="entry name" value="TPR"/>
    <property type="match status" value="10"/>
</dbReference>
<dbReference type="Pfam" id="PF13432">
    <property type="entry name" value="TPR_16"/>
    <property type="match status" value="2"/>
</dbReference>
<feature type="repeat" description="TPR" evidence="3">
    <location>
        <begin position="223"/>
        <end position="256"/>
    </location>
</feature>
<evidence type="ECO:0000256" key="2">
    <source>
        <dbReference type="ARBA" id="ARBA00022803"/>
    </source>
</evidence>
<name>A0A975GJD3_9BACT</name>
<gene>
    <name evidence="4" type="ORF">dnl_57250</name>
</gene>
<dbReference type="SUPFAM" id="SSF48452">
    <property type="entry name" value="TPR-like"/>
    <property type="match status" value="2"/>
</dbReference>
<dbReference type="EMBL" id="CP061799">
    <property type="protein sequence ID" value="QTA83325.1"/>
    <property type="molecule type" value="Genomic_DNA"/>
</dbReference>
<dbReference type="Gene3D" id="1.25.40.10">
    <property type="entry name" value="Tetratricopeptide repeat domain"/>
    <property type="match status" value="4"/>
</dbReference>
<dbReference type="Proteomes" id="UP000663720">
    <property type="component" value="Chromosome"/>
</dbReference>
<organism evidence="4 5">
    <name type="scientific">Desulfonema limicola</name>
    <dbReference type="NCBI Taxonomy" id="45656"/>
    <lineage>
        <taxon>Bacteria</taxon>
        <taxon>Pseudomonadati</taxon>
        <taxon>Thermodesulfobacteriota</taxon>
        <taxon>Desulfobacteria</taxon>
        <taxon>Desulfobacterales</taxon>
        <taxon>Desulfococcaceae</taxon>
        <taxon>Desulfonema</taxon>
    </lineage>
</organism>
<dbReference type="InterPro" id="IPR051685">
    <property type="entry name" value="Ycf3/AcsC/BcsC/TPR_MFPF"/>
</dbReference>
<accession>A0A975GJD3</accession>
<feature type="repeat" description="TPR" evidence="3">
    <location>
        <begin position="155"/>
        <end position="188"/>
    </location>
</feature>
<reference evidence="4" key="1">
    <citation type="journal article" date="2021" name="Microb. Physiol.">
        <title>Proteogenomic Insights into the Physiology of Marine, Sulfate-Reducing, Filamentous Desulfonema limicola and Desulfonema magnum.</title>
        <authorList>
            <person name="Schnaars V."/>
            <person name="Wohlbrand L."/>
            <person name="Scheve S."/>
            <person name="Hinrichs C."/>
            <person name="Reinhardt R."/>
            <person name="Rabus R."/>
        </authorList>
    </citation>
    <scope>NUCLEOTIDE SEQUENCE</scope>
    <source>
        <strain evidence="4">5ac10</strain>
    </source>
</reference>
<dbReference type="Pfam" id="PF07719">
    <property type="entry name" value="TPR_2"/>
    <property type="match status" value="1"/>
</dbReference>
<dbReference type="PANTHER" id="PTHR44943:SF8">
    <property type="entry name" value="TPR REPEAT-CONTAINING PROTEIN MJ0263"/>
    <property type="match status" value="1"/>
</dbReference>
<dbReference type="InterPro" id="IPR013105">
    <property type="entry name" value="TPR_2"/>
</dbReference>
<feature type="repeat" description="TPR" evidence="3">
    <location>
        <begin position="257"/>
        <end position="290"/>
    </location>
</feature>
<evidence type="ECO:0000313" key="4">
    <source>
        <dbReference type="EMBL" id="QTA83325.1"/>
    </source>
</evidence>
<sequence>MISNLKRIMFYDKGMEFYNKQMYKEAIEILGNIIKDDSTSGGVHMKLARFYYGQAQYKRGILLFGLENFSEAADAFEQAIIYNPENFDIYEYLGICYNNTGKFEKAARAFENIILKEPAYLPLKLKLSIAFHNLKLWNKAESVCREILNIYPDYANVWFYLGLSLLGNGQPAQAVSAFEKALQINPQYKDAQIRLGMTHLYMKNFKDAHYYISQALEKNPGYPDLHYFMGIIYTGFEEYQKAIDTFEHALKLNPSFRDALFKTGILYYKTGRPDKAVEFFKYYCKLEPGNEKNKAVLDFVTSGKPLENILDEPGFITQAIEQFYTHIKIKPNFSEMISIVKSFPNEDTSVYEKLIPVISEAIEHGPQYPDIYCSLGALYYKLKQFKKAEAEFAKSIDINPQYIQGRIYYCKALEKQEKFQQALEQGRFLFDKNIPYPDFYCTMGKVYFSLNMFEQAEDIIKKALKKILVMLKPALFLQKYLIITEILIWLPKSCKNAWHLLLKHRLKEKLKKLFCALKI</sequence>
<dbReference type="AlphaFoldDB" id="A0A975GJD3"/>
<feature type="repeat" description="TPR" evidence="3">
    <location>
        <begin position="53"/>
        <end position="86"/>
    </location>
</feature>
<feature type="repeat" description="TPR" evidence="3">
    <location>
        <begin position="189"/>
        <end position="222"/>
    </location>
</feature>
<dbReference type="InterPro" id="IPR011990">
    <property type="entry name" value="TPR-like_helical_dom_sf"/>
</dbReference>
<evidence type="ECO:0000256" key="1">
    <source>
        <dbReference type="ARBA" id="ARBA00022737"/>
    </source>
</evidence>
<dbReference type="KEGG" id="dli:dnl_57250"/>
<evidence type="ECO:0000256" key="3">
    <source>
        <dbReference type="PROSITE-ProRule" id="PRU00339"/>
    </source>
</evidence>
<dbReference type="InterPro" id="IPR019734">
    <property type="entry name" value="TPR_rpt"/>
</dbReference>
<dbReference type="Pfam" id="PF13181">
    <property type="entry name" value="TPR_8"/>
    <property type="match status" value="1"/>
</dbReference>
<keyword evidence="5" id="KW-1185">Reference proteome</keyword>
<proteinExistence type="predicted"/>
<dbReference type="PROSITE" id="PS50005">
    <property type="entry name" value="TPR"/>
    <property type="match status" value="7"/>
</dbReference>
<feature type="repeat" description="TPR" evidence="3">
    <location>
        <begin position="369"/>
        <end position="402"/>
    </location>
</feature>
<dbReference type="PROSITE" id="PS50293">
    <property type="entry name" value="TPR_REGION"/>
    <property type="match status" value="3"/>
</dbReference>
<dbReference type="PANTHER" id="PTHR44943">
    <property type="entry name" value="CELLULOSE SYNTHASE OPERON PROTEIN C"/>
    <property type="match status" value="1"/>
</dbReference>
<feature type="repeat" description="TPR" evidence="3">
    <location>
        <begin position="87"/>
        <end position="120"/>
    </location>
</feature>
<dbReference type="Pfam" id="PF14559">
    <property type="entry name" value="TPR_19"/>
    <property type="match status" value="1"/>
</dbReference>